<evidence type="ECO:0000313" key="3">
    <source>
        <dbReference type="Proteomes" id="UP000321261"/>
    </source>
</evidence>
<keyword evidence="3" id="KW-1185">Reference proteome</keyword>
<dbReference type="EMBL" id="VIWU01000001">
    <property type="protein sequence ID" value="TWF74792.1"/>
    <property type="molecule type" value="Genomic_DNA"/>
</dbReference>
<dbReference type="InterPro" id="IPR007436">
    <property type="entry name" value="DUF485"/>
</dbReference>
<name>A0A561SJ05_9PSEU</name>
<proteinExistence type="predicted"/>
<accession>A0A561SJ05</accession>
<gene>
    <name evidence="2" type="ORF">FHX44_11674</name>
</gene>
<protein>
    <submittedName>
        <fullName evidence="2">Uncharacterized membrane protein (DUF485 family)</fullName>
    </submittedName>
</protein>
<dbReference type="AlphaFoldDB" id="A0A561SJ05"/>
<organism evidence="2 3">
    <name type="scientific">Pseudonocardia hierapolitana</name>
    <dbReference type="NCBI Taxonomy" id="1128676"/>
    <lineage>
        <taxon>Bacteria</taxon>
        <taxon>Bacillati</taxon>
        <taxon>Actinomycetota</taxon>
        <taxon>Actinomycetes</taxon>
        <taxon>Pseudonocardiales</taxon>
        <taxon>Pseudonocardiaceae</taxon>
        <taxon>Pseudonocardia</taxon>
    </lineage>
</organism>
<evidence type="ECO:0000256" key="1">
    <source>
        <dbReference type="SAM" id="Phobius"/>
    </source>
</evidence>
<feature type="transmembrane region" description="Helical" evidence="1">
    <location>
        <begin position="73"/>
        <end position="95"/>
    </location>
</feature>
<dbReference type="Pfam" id="PF04341">
    <property type="entry name" value="DUF485"/>
    <property type="match status" value="1"/>
</dbReference>
<comment type="caution">
    <text evidence="2">The sequence shown here is derived from an EMBL/GenBank/DDBJ whole genome shotgun (WGS) entry which is preliminary data.</text>
</comment>
<reference evidence="2 3" key="1">
    <citation type="submission" date="2019-06" db="EMBL/GenBank/DDBJ databases">
        <title>Sequencing the genomes of 1000 actinobacteria strains.</title>
        <authorList>
            <person name="Klenk H.-P."/>
        </authorList>
    </citation>
    <scope>NUCLEOTIDE SEQUENCE [LARGE SCALE GENOMIC DNA]</scope>
    <source>
        <strain evidence="2 3">DSM 45671</strain>
    </source>
</reference>
<keyword evidence="1" id="KW-1133">Transmembrane helix</keyword>
<keyword evidence="1" id="KW-0812">Transmembrane</keyword>
<evidence type="ECO:0000313" key="2">
    <source>
        <dbReference type="EMBL" id="TWF74792.1"/>
    </source>
</evidence>
<keyword evidence="1" id="KW-0472">Membrane</keyword>
<dbReference type="PANTHER" id="PTHR38441:SF1">
    <property type="entry name" value="MEMBRANE PROTEIN"/>
    <property type="match status" value="1"/>
</dbReference>
<dbReference type="Proteomes" id="UP000321261">
    <property type="component" value="Unassembled WGS sequence"/>
</dbReference>
<sequence length="118" mass="13477">MADIDNPADKPAEIPVPTVYQEVQRTPEFQELRRRLRAFVFPMSVAFLLWYLLYVLLASFAPAFMATKLWGNINIGLIIGLLQFVSTFAITTVYVRYANRHLDPAGAKLREMIEEGEV</sequence>
<feature type="transmembrane region" description="Helical" evidence="1">
    <location>
        <begin position="39"/>
        <end position="61"/>
    </location>
</feature>
<dbReference type="PANTHER" id="PTHR38441">
    <property type="entry name" value="INTEGRAL MEMBRANE PROTEIN-RELATED"/>
    <property type="match status" value="1"/>
</dbReference>